<organism evidence="2 3">
    <name type="scientific">Mytilus galloprovincialis</name>
    <name type="common">Mediterranean mussel</name>
    <dbReference type="NCBI Taxonomy" id="29158"/>
    <lineage>
        <taxon>Eukaryota</taxon>
        <taxon>Metazoa</taxon>
        <taxon>Spiralia</taxon>
        <taxon>Lophotrochozoa</taxon>
        <taxon>Mollusca</taxon>
        <taxon>Bivalvia</taxon>
        <taxon>Autobranchia</taxon>
        <taxon>Pteriomorphia</taxon>
        <taxon>Mytilida</taxon>
        <taxon>Mytiloidea</taxon>
        <taxon>Mytilidae</taxon>
        <taxon>Mytilinae</taxon>
        <taxon>Mytilus</taxon>
    </lineage>
</organism>
<evidence type="ECO:0008006" key="4">
    <source>
        <dbReference type="Google" id="ProtNLM"/>
    </source>
</evidence>
<dbReference type="EMBL" id="UYJE01009311">
    <property type="protein sequence ID" value="VDI72244.1"/>
    <property type="molecule type" value="Genomic_DNA"/>
</dbReference>
<gene>
    <name evidence="2" type="ORF">MGAL_10B081195</name>
</gene>
<dbReference type="AlphaFoldDB" id="A0A8B6H0U7"/>
<evidence type="ECO:0000313" key="2">
    <source>
        <dbReference type="EMBL" id="VDI72244.1"/>
    </source>
</evidence>
<keyword evidence="1" id="KW-0472">Membrane</keyword>
<comment type="caution">
    <text evidence="2">The sequence shown here is derived from an EMBL/GenBank/DDBJ whole genome shotgun (WGS) entry which is preliminary data.</text>
</comment>
<keyword evidence="1" id="KW-0812">Transmembrane</keyword>
<sequence>NYITSKLCVFLWTTDSPDKYEFIPMNCDNVLHGGICQEKKDKNEFVKLKEYGTWRDSLDRCKRDMDSYLYGNISTIIEAEKMINRSTFKGKTSLWHWIGVARQIYLSSDTGISIDSKSVIQCKKCHGSRCYLTSDCDNQNEQLLAVCSSDHDQRQPKPTKDDTKNNTIVIILPLIGCFIVISLVTLAVCYIRRRKGMKTDKDSVSTSHASQYTNSPRSIHSLKAIITSKLSFWNGTPNCQDNFSDVSSVVTVVNLFKNRSY</sequence>
<keyword evidence="3" id="KW-1185">Reference proteome</keyword>
<evidence type="ECO:0000256" key="1">
    <source>
        <dbReference type="SAM" id="Phobius"/>
    </source>
</evidence>
<reference evidence="2" key="1">
    <citation type="submission" date="2018-11" db="EMBL/GenBank/DDBJ databases">
        <authorList>
            <person name="Alioto T."/>
            <person name="Alioto T."/>
        </authorList>
    </citation>
    <scope>NUCLEOTIDE SEQUENCE</scope>
</reference>
<dbReference type="Proteomes" id="UP000596742">
    <property type="component" value="Unassembled WGS sequence"/>
</dbReference>
<feature type="non-terminal residue" evidence="2">
    <location>
        <position position="261"/>
    </location>
</feature>
<proteinExistence type="predicted"/>
<keyword evidence="1" id="KW-1133">Transmembrane helix</keyword>
<name>A0A8B6H0U7_MYTGA</name>
<protein>
    <recommendedName>
        <fullName evidence="4">C-type lectin domain-containing protein</fullName>
    </recommendedName>
</protein>
<feature type="transmembrane region" description="Helical" evidence="1">
    <location>
        <begin position="168"/>
        <end position="191"/>
    </location>
</feature>
<accession>A0A8B6H0U7</accession>
<dbReference type="OrthoDB" id="6160429at2759"/>
<evidence type="ECO:0000313" key="3">
    <source>
        <dbReference type="Proteomes" id="UP000596742"/>
    </source>
</evidence>